<feature type="region of interest" description="Disordered" evidence="1">
    <location>
        <begin position="171"/>
        <end position="199"/>
    </location>
</feature>
<feature type="compositionally biased region" description="Polar residues" evidence="1">
    <location>
        <begin position="110"/>
        <end position="119"/>
    </location>
</feature>
<feature type="domain" description="Methyltransferase" evidence="2">
    <location>
        <begin position="44"/>
        <end position="97"/>
    </location>
</feature>
<evidence type="ECO:0000313" key="3">
    <source>
        <dbReference type="EMBL" id="CAB9516645.1"/>
    </source>
</evidence>
<sequence length="345" mass="38223">MPRTAVCIDKRMPLSAGKVAAAMLQEYPSLQGRWHFVEGKLGAVTINSKEQNQESSSSSSNTLLCGIHACGILSDQILALAVQGSAPVVLLPCCHTKKSLDEMERKDYDQNNQMVSVQQDGPKKEESNKEGSLAEFVDLQRIKRLQQAGYDVQRTYIPRQFTPQNSIILASPPLTQQKSQSPPSSRSSRYRKGSLPHGHVLIPIDDTTTAKTIVRSMAGRDAAMARKLPPSPAFCVSLAMPEDKHHHVKPKGLSALDGILSSNEKRSTKPTYGATLSTRMTIHVDYADSEAFFHASSARYFRTFRIEYGIDAKLDRDIHKEAAMELHKEMCRQIPVEFPGCTVRS</sequence>
<dbReference type="InterPro" id="IPR025714">
    <property type="entry name" value="Methyltranfer_dom"/>
</dbReference>
<keyword evidence="4" id="KW-1185">Reference proteome</keyword>
<dbReference type="EMBL" id="CAICTM010000796">
    <property type="protein sequence ID" value="CAB9516645.1"/>
    <property type="molecule type" value="Genomic_DNA"/>
</dbReference>
<evidence type="ECO:0000256" key="1">
    <source>
        <dbReference type="SAM" id="MobiDB-lite"/>
    </source>
</evidence>
<reference evidence="3" key="1">
    <citation type="submission" date="2020-06" db="EMBL/GenBank/DDBJ databases">
        <authorList>
            <consortium name="Plant Systems Biology data submission"/>
        </authorList>
    </citation>
    <scope>NUCLEOTIDE SEQUENCE</scope>
    <source>
        <strain evidence="3">D6</strain>
    </source>
</reference>
<proteinExistence type="predicted"/>
<dbReference type="OrthoDB" id="46169at2759"/>
<feature type="compositionally biased region" description="Low complexity" evidence="1">
    <location>
        <begin position="171"/>
        <end position="187"/>
    </location>
</feature>
<feature type="region of interest" description="Disordered" evidence="1">
    <location>
        <begin position="106"/>
        <end position="132"/>
    </location>
</feature>
<protein>
    <recommendedName>
        <fullName evidence="2">Methyltransferase domain-containing protein</fullName>
    </recommendedName>
</protein>
<gene>
    <name evidence="3" type="ORF">SEMRO_797_G203870.1</name>
</gene>
<dbReference type="AlphaFoldDB" id="A0A9N8EA47"/>
<organism evidence="3 4">
    <name type="scientific">Seminavis robusta</name>
    <dbReference type="NCBI Taxonomy" id="568900"/>
    <lineage>
        <taxon>Eukaryota</taxon>
        <taxon>Sar</taxon>
        <taxon>Stramenopiles</taxon>
        <taxon>Ochrophyta</taxon>
        <taxon>Bacillariophyta</taxon>
        <taxon>Bacillariophyceae</taxon>
        <taxon>Bacillariophycidae</taxon>
        <taxon>Naviculales</taxon>
        <taxon>Naviculaceae</taxon>
        <taxon>Seminavis</taxon>
    </lineage>
</organism>
<evidence type="ECO:0000313" key="4">
    <source>
        <dbReference type="Proteomes" id="UP001153069"/>
    </source>
</evidence>
<comment type="caution">
    <text evidence="3">The sequence shown here is derived from an EMBL/GenBank/DDBJ whole genome shotgun (WGS) entry which is preliminary data.</text>
</comment>
<name>A0A9N8EA47_9STRA</name>
<dbReference type="Pfam" id="PF13679">
    <property type="entry name" value="Methyltransf_32"/>
    <property type="match status" value="1"/>
</dbReference>
<accession>A0A9N8EA47</accession>
<dbReference type="Proteomes" id="UP001153069">
    <property type="component" value="Unassembled WGS sequence"/>
</dbReference>
<evidence type="ECO:0000259" key="2">
    <source>
        <dbReference type="Pfam" id="PF13679"/>
    </source>
</evidence>